<gene>
    <name evidence="5" type="ORF">DP923_06360</name>
</gene>
<keyword evidence="3" id="KW-0804">Transcription</keyword>
<dbReference type="PANTHER" id="PTHR38465:SF1">
    <property type="entry name" value="HTH-TYPE TRANSCRIPTIONAL REGULATOR MJ1563-RELATED"/>
    <property type="match status" value="1"/>
</dbReference>
<reference evidence="5 6" key="2">
    <citation type="submission" date="2018-07" db="EMBL/GenBank/DDBJ databases">
        <title>Pontibacter sp. 2b14 genomic sequence and assembly.</title>
        <authorList>
            <person name="Du Z.-J."/>
        </authorList>
    </citation>
    <scope>NUCLEOTIDE SEQUENCE [LARGE SCALE GENOMIC DNA]</scope>
    <source>
        <strain evidence="5 6">2b14</strain>
    </source>
</reference>
<dbReference type="GO" id="GO:0003677">
    <property type="term" value="F:DNA binding"/>
    <property type="evidence" value="ECO:0007669"/>
    <property type="project" value="UniProtKB-KW"/>
</dbReference>
<dbReference type="InterPro" id="IPR036388">
    <property type="entry name" value="WH-like_DNA-bd_sf"/>
</dbReference>
<proteinExistence type="predicted"/>
<organism evidence="5 6">
    <name type="scientific">Pontibacter arcticus</name>
    <dbReference type="NCBI Taxonomy" id="2080288"/>
    <lineage>
        <taxon>Bacteria</taxon>
        <taxon>Pseudomonadati</taxon>
        <taxon>Bacteroidota</taxon>
        <taxon>Cytophagia</taxon>
        <taxon>Cytophagales</taxon>
        <taxon>Hymenobacteraceae</taxon>
        <taxon>Pontibacter</taxon>
    </lineage>
</organism>
<sequence length="153" mass="17546">MLLSEKQLSLIEQIGIYHESNGMQPAPARIMGLLMVADSAELTFDEITEALNISKSATSNAINLLLQTNLIEYTTFSGDRKRYFKLKISSWREGFTRKIDDLTGFAVLLRQVSEIRKRENSSSNEDLKDCIGFLDFLHKKLPFILEEWDNRKA</sequence>
<dbReference type="InterPro" id="IPR011991">
    <property type="entry name" value="ArsR-like_HTH"/>
</dbReference>
<evidence type="ECO:0000256" key="1">
    <source>
        <dbReference type="ARBA" id="ARBA00023015"/>
    </source>
</evidence>
<reference evidence="5 6" key="1">
    <citation type="submission" date="2018-06" db="EMBL/GenBank/DDBJ databases">
        <authorList>
            <person name="Liu Z.-W."/>
        </authorList>
    </citation>
    <scope>NUCLEOTIDE SEQUENCE [LARGE SCALE GENOMIC DNA]</scope>
    <source>
        <strain evidence="5 6">2b14</strain>
    </source>
</reference>
<dbReference type="CDD" id="cd00090">
    <property type="entry name" value="HTH_ARSR"/>
    <property type="match status" value="1"/>
</dbReference>
<dbReference type="GO" id="GO:0003700">
    <property type="term" value="F:DNA-binding transcription factor activity"/>
    <property type="evidence" value="ECO:0007669"/>
    <property type="project" value="InterPro"/>
</dbReference>
<dbReference type="RefSeq" id="WP_112305019.1">
    <property type="nucleotide sequence ID" value="NZ_QMDV01000002.1"/>
</dbReference>
<keyword evidence="2" id="KW-0238">DNA-binding</keyword>
<comment type="caution">
    <text evidence="5">The sequence shown here is derived from an EMBL/GenBank/DDBJ whole genome shotgun (WGS) entry which is preliminary data.</text>
</comment>
<dbReference type="EMBL" id="QMDV01000002">
    <property type="protein sequence ID" value="RAU82870.1"/>
    <property type="molecule type" value="Genomic_DNA"/>
</dbReference>
<dbReference type="SUPFAM" id="SSF46785">
    <property type="entry name" value="Winged helix' DNA-binding domain"/>
    <property type="match status" value="1"/>
</dbReference>
<dbReference type="PANTHER" id="PTHR38465">
    <property type="entry name" value="HTH-TYPE TRANSCRIPTIONAL REGULATOR MJ1563-RELATED"/>
    <property type="match status" value="1"/>
</dbReference>
<feature type="domain" description="HTH marR-type" evidence="4">
    <location>
        <begin position="22"/>
        <end position="81"/>
    </location>
</feature>
<dbReference type="AlphaFoldDB" id="A0A364REV6"/>
<dbReference type="InterPro" id="IPR000835">
    <property type="entry name" value="HTH_MarR-typ"/>
</dbReference>
<dbReference type="InterPro" id="IPR036390">
    <property type="entry name" value="WH_DNA-bd_sf"/>
</dbReference>
<evidence type="ECO:0000313" key="6">
    <source>
        <dbReference type="Proteomes" id="UP000251692"/>
    </source>
</evidence>
<evidence type="ECO:0000259" key="4">
    <source>
        <dbReference type="Pfam" id="PF12802"/>
    </source>
</evidence>
<dbReference type="InterPro" id="IPR052362">
    <property type="entry name" value="HTH-GbsR_regulator"/>
</dbReference>
<keyword evidence="6" id="KW-1185">Reference proteome</keyword>
<dbReference type="Pfam" id="PF12802">
    <property type="entry name" value="MarR_2"/>
    <property type="match status" value="1"/>
</dbReference>
<dbReference type="Proteomes" id="UP000251692">
    <property type="component" value="Unassembled WGS sequence"/>
</dbReference>
<evidence type="ECO:0000256" key="2">
    <source>
        <dbReference type="ARBA" id="ARBA00023125"/>
    </source>
</evidence>
<protein>
    <submittedName>
        <fullName evidence="5">MarR family transcriptional regulator</fullName>
    </submittedName>
</protein>
<dbReference type="OrthoDB" id="1807857at2"/>
<evidence type="ECO:0000313" key="5">
    <source>
        <dbReference type="EMBL" id="RAU82870.1"/>
    </source>
</evidence>
<accession>A0A364REV6</accession>
<dbReference type="Gene3D" id="1.10.10.10">
    <property type="entry name" value="Winged helix-like DNA-binding domain superfamily/Winged helix DNA-binding domain"/>
    <property type="match status" value="1"/>
</dbReference>
<evidence type="ECO:0000256" key="3">
    <source>
        <dbReference type="ARBA" id="ARBA00023163"/>
    </source>
</evidence>
<keyword evidence="1" id="KW-0805">Transcription regulation</keyword>
<name>A0A364REV6_9BACT</name>